<dbReference type="RefSeq" id="WP_125320155.1">
    <property type="nucleotide sequence ID" value="NZ_AP024889.1"/>
</dbReference>
<name>A0A427U6E4_9VIBR</name>
<evidence type="ECO:0008006" key="4">
    <source>
        <dbReference type="Google" id="ProtNLM"/>
    </source>
</evidence>
<proteinExistence type="predicted"/>
<feature type="signal peptide" evidence="1">
    <location>
        <begin position="1"/>
        <end position="24"/>
    </location>
</feature>
<sequence length="331" mass="37229">MQQGMLSSVLLCTSLFIGAPSAFATEMQPKQVELLIDNQQINQKVAELLQSATQGNADSLNFALERMALPQQEVARYLLLKKMEAQNVPLTPSMSLFVEQQKSMAPAYQVLDRGEGYEFSIPAFNYPAIASRILKRWKQDALALDFVHHAERGELSLKSWLSGDEYQLQVREALFLRELSSLSSEAVEGLVSQLTDETITSWLPSSQIMVHLAQTSRSPEVYKLLWQMRADYHSQVELSRLAELGDAFSVSQIMSASYNPSLKEQAIKELARIKPMTEKVKKFLVARMTLHDEVSLVATELANQGYSPWLKELANRNPQVRSHAILNALSQ</sequence>
<feature type="chain" id="PRO_5019167379" description="HEAT repeat domain-containing protein" evidence="1">
    <location>
        <begin position="25"/>
        <end position="331"/>
    </location>
</feature>
<gene>
    <name evidence="2" type="ORF">EJA03_05100</name>
</gene>
<dbReference type="Proteomes" id="UP000269041">
    <property type="component" value="Unassembled WGS sequence"/>
</dbReference>
<protein>
    <recommendedName>
        <fullName evidence="4">HEAT repeat domain-containing protein</fullName>
    </recommendedName>
</protein>
<comment type="caution">
    <text evidence="2">The sequence shown here is derived from an EMBL/GenBank/DDBJ whole genome shotgun (WGS) entry which is preliminary data.</text>
</comment>
<organism evidence="2 3">
    <name type="scientific">Vibrio pectenicida</name>
    <dbReference type="NCBI Taxonomy" id="62763"/>
    <lineage>
        <taxon>Bacteria</taxon>
        <taxon>Pseudomonadati</taxon>
        <taxon>Pseudomonadota</taxon>
        <taxon>Gammaproteobacteria</taxon>
        <taxon>Vibrionales</taxon>
        <taxon>Vibrionaceae</taxon>
        <taxon>Vibrio</taxon>
    </lineage>
</organism>
<reference evidence="2 3" key="1">
    <citation type="submission" date="2018-12" db="EMBL/GenBank/DDBJ databases">
        <title>Genomic taxonomy of the Vibrionaceae family.</title>
        <authorList>
            <person name="Gomez-Gil B."/>
            <person name="Enciso-Ibarra K."/>
        </authorList>
    </citation>
    <scope>NUCLEOTIDE SEQUENCE [LARGE SCALE GENOMIC DNA]</scope>
    <source>
        <strain evidence="2 3">CAIM 594</strain>
    </source>
</reference>
<keyword evidence="1" id="KW-0732">Signal</keyword>
<evidence type="ECO:0000313" key="2">
    <source>
        <dbReference type="EMBL" id="RSD32203.1"/>
    </source>
</evidence>
<dbReference type="AlphaFoldDB" id="A0A427U6E4"/>
<evidence type="ECO:0000256" key="1">
    <source>
        <dbReference type="SAM" id="SignalP"/>
    </source>
</evidence>
<accession>A0A427U6E4</accession>
<dbReference type="EMBL" id="RSFA01000014">
    <property type="protein sequence ID" value="RSD32203.1"/>
    <property type="molecule type" value="Genomic_DNA"/>
</dbReference>
<evidence type="ECO:0000313" key="3">
    <source>
        <dbReference type="Proteomes" id="UP000269041"/>
    </source>
</evidence>
<dbReference type="OrthoDB" id="5825090at2"/>
<keyword evidence="3" id="KW-1185">Reference proteome</keyword>